<protein>
    <submittedName>
        <fullName evidence="1">Uncharacterized protein</fullName>
    </submittedName>
</protein>
<evidence type="ECO:0000313" key="1">
    <source>
        <dbReference type="EMBL" id="MBX50739.1"/>
    </source>
</evidence>
<reference evidence="1" key="1">
    <citation type="submission" date="2018-02" db="EMBL/GenBank/DDBJ databases">
        <title>Rhizophora mucronata_Transcriptome.</title>
        <authorList>
            <person name="Meera S.P."/>
            <person name="Sreeshan A."/>
            <person name="Augustine A."/>
        </authorList>
    </citation>
    <scope>NUCLEOTIDE SEQUENCE</scope>
    <source>
        <tissue evidence="1">Leaf</tissue>
    </source>
</reference>
<dbReference type="EMBL" id="GGEC01070255">
    <property type="protein sequence ID" value="MBX50739.1"/>
    <property type="molecule type" value="Transcribed_RNA"/>
</dbReference>
<organism evidence="1">
    <name type="scientific">Rhizophora mucronata</name>
    <name type="common">Asiatic mangrove</name>
    <dbReference type="NCBI Taxonomy" id="61149"/>
    <lineage>
        <taxon>Eukaryota</taxon>
        <taxon>Viridiplantae</taxon>
        <taxon>Streptophyta</taxon>
        <taxon>Embryophyta</taxon>
        <taxon>Tracheophyta</taxon>
        <taxon>Spermatophyta</taxon>
        <taxon>Magnoliopsida</taxon>
        <taxon>eudicotyledons</taxon>
        <taxon>Gunneridae</taxon>
        <taxon>Pentapetalae</taxon>
        <taxon>rosids</taxon>
        <taxon>fabids</taxon>
        <taxon>Malpighiales</taxon>
        <taxon>Rhizophoraceae</taxon>
        <taxon>Rhizophora</taxon>
    </lineage>
</organism>
<accession>A0A2P2P7S2</accession>
<name>A0A2P2P7S2_RHIMU</name>
<proteinExistence type="predicted"/>
<sequence>MLCSAFFMATIGSDPIFYSWRNIDISLITWDRLESAIIT</sequence>
<dbReference type="AlphaFoldDB" id="A0A2P2P7S2"/>